<dbReference type="GO" id="GO:0008270">
    <property type="term" value="F:zinc ion binding"/>
    <property type="evidence" value="ECO:0007669"/>
    <property type="project" value="UniProtKB-UniRule"/>
</dbReference>
<comment type="catalytic activity">
    <reaction evidence="2">
        <text>mycothiol S-conjugate + H2O = an N-acetyl-L-cysteine-S-conjugate + 1D-myo-inositol 2-amino-2-deoxy-alpha-D-glucopyranoside</text>
        <dbReference type="Rhea" id="RHEA:36543"/>
        <dbReference type="ChEBI" id="CHEBI:15377"/>
        <dbReference type="ChEBI" id="CHEBI:58718"/>
        <dbReference type="ChEBI" id="CHEBI:58886"/>
        <dbReference type="ChEBI" id="CHEBI:59633"/>
        <dbReference type="EC" id="3.5.1.115"/>
    </reaction>
</comment>
<dbReference type="Proteomes" id="UP000462152">
    <property type="component" value="Unassembled WGS sequence"/>
</dbReference>
<evidence type="ECO:0000313" key="5">
    <source>
        <dbReference type="Proteomes" id="UP000462152"/>
    </source>
</evidence>
<dbReference type="GO" id="GO:0010127">
    <property type="term" value="P:mycothiol-dependent detoxification"/>
    <property type="evidence" value="ECO:0007669"/>
    <property type="project" value="UniProtKB-UniRule"/>
</dbReference>
<dbReference type="OrthoDB" id="158614at2"/>
<dbReference type="HAMAP" id="MF_01482">
    <property type="entry name" value="Mca"/>
    <property type="match status" value="1"/>
</dbReference>
<feature type="binding site" evidence="2">
    <location>
        <position position="43"/>
    </location>
    <ligand>
        <name>Zn(2+)</name>
        <dbReference type="ChEBI" id="CHEBI:29105"/>
    </ligand>
</feature>
<keyword evidence="5" id="KW-1185">Reference proteome</keyword>
<proteinExistence type="inferred from homology"/>
<reference evidence="4 5" key="1">
    <citation type="submission" date="2019-12" db="EMBL/GenBank/DDBJ databases">
        <authorList>
            <person name="Li J."/>
            <person name="Shi Y."/>
            <person name="Xu G."/>
            <person name="Xiao D."/>
            <person name="Ran X."/>
        </authorList>
    </citation>
    <scope>NUCLEOTIDE SEQUENCE [LARGE SCALE GENOMIC DNA]</scope>
    <source>
        <strain evidence="4 5">JCM 15915</strain>
    </source>
</reference>
<evidence type="ECO:0000256" key="2">
    <source>
        <dbReference type="HAMAP-Rule" id="MF_01482"/>
    </source>
</evidence>
<dbReference type="SUPFAM" id="SSF102588">
    <property type="entry name" value="LmbE-like"/>
    <property type="match status" value="1"/>
</dbReference>
<organism evidence="4 5">
    <name type="scientific">Rothia koreensis</name>
    <dbReference type="NCBI Taxonomy" id="592378"/>
    <lineage>
        <taxon>Bacteria</taxon>
        <taxon>Bacillati</taxon>
        <taxon>Actinomycetota</taxon>
        <taxon>Actinomycetes</taxon>
        <taxon>Micrococcales</taxon>
        <taxon>Micrococcaceae</taxon>
        <taxon>Rothia</taxon>
    </lineage>
</organism>
<comment type="function">
    <text evidence="2">A mycothiol (MSH, N-acetylcysteinyl-glucosaminyl-inositol) S-conjugate amidase, it recycles conjugated MSH to the N-acetyl cysteine conjugate (AcCys S-conjugate, a mercapturic acid) and the MSH precursor. Involved in MSH-dependent detoxification of a number of alkylating agents and antibiotics.</text>
</comment>
<dbReference type="EMBL" id="WOGT01000003">
    <property type="protein sequence ID" value="MUN54934.1"/>
    <property type="molecule type" value="Genomic_DNA"/>
</dbReference>
<feature type="compositionally biased region" description="Polar residues" evidence="3">
    <location>
        <begin position="1"/>
        <end position="24"/>
    </location>
</feature>
<comment type="cofactor">
    <cofactor evidence="2">
        <name>Zn(2+)</name>
        <dbReference type="ChEBI" id="CHEBI:29105"/>
    </cofactor>
    <text evidence="2">Binds 1 zinc ion per subunit.</text>
</comment>
<dbReference type="InterPro" id="IPR003737">
    <property type="entry name" value="GlcNAc_PI_deacetylase-related"/>
</dbReference>
<dbReference type="Gene3D" id="3.40.50.10320">
    <property type="entry name" value="LmbE-like"/>
    <property type="match status" value="1"/>
</dbReference>
<evidence type="ECO:0000313" key="4">
    <source>
        <dbReference type="EMBL" id="MUN54934.1"/>
    </source>
</evidence>
<dbReference type="Pfam" id="PF02585">
    <property type="entry name" value="PIG-L"/>
    <property type="match status" value="1"/>
</dbReference>
<dbReference type="AlphaFoldDB" id="A0A7K1LIB7"/>
<name>A0A7K1LIB7_9MICC</name>
<dbReference type="GO" id="GO:0016811">
    <property type="term" value="F:hydrolase activity, acting on carbon-nitrogen (but not peptide) bonds, in linear amides"/>
    <property type="evidence" value="ECO:0007669"/>
    <property type="project" value="TreeGrafter"/>
</dbReference>
<dbReference type="GO" id="GO:0010126">
    <property type="term" value="P:mycothiol metabolic process"/>
    <property type="evidence" value="ECO:0007669"/>
    <property type="project" value="UniProtKB-UniRule"/>
</dbReference>
<keyword evidence="2" id="KW-0479">Metal-binding</keyword>
<keyword evidence="2" id="KW-0378">Hydrolase</keyword>
<dbReference type="InterPro" id="IPR024078">
    <property type="entry name" value="LmbE-like_dom_sf"/>
</dbReference>
<evidence type="ECO:0000256" key="3">
    <source>
        <dbReference type="SAM" id="MobiDB-lite"/>
    </source>
</evidence>
<protein>
    <recommendedName>
        <fullName evidence="2">Mycothiol S-conjugate amidase</fullName>
        <ecNumber evidence="2">3.5.1.115</ecNumber>
    </recommendedName>
</protein>
<dbReference type="EC" id="3.5.1.115" evidence="2"/>
<dbReference type="NCBIfam" id="TIGR03446">
    <property type="entry name" value="mycothiol_Mca"/>
    <property type="match status" value="1"/>
</dbReference>
<comment type="caution">
    <text evidence="4">The sequence shown here is derived from an EMBL/GenBank/DDBJ whole genome shotgun (WGS) entry which is preliminary data.</text>
</comment>
<evidence type="ECO:0000256" key="1">
    <source>
        <dbReference type="ARBA" id="ARBA00022833"/>
    </source>
</evidence>
<accession>A0A7K1LIB7</accession>
<dbReference type="PANTHER" id="PTHR12993">
    <property type="entry name" value="N-ACETYLGLUCOSAMINYL-PHOSPHATIDYLINOSITOL DE-N-ACETYLASE-RELATED"/>
    <property type="match status" value="1"/>
</dbReference>
<comment type="subunit">
    <text evidence="2">Monomer.</text>
</comment>
<feature type="binding site" evidence="2">
    <location>
        <position position="171"/>
    </location>
    <ligand>
        <name>Zn(2+)</name>
        <dbReference type="ChEBI" id="CHEBI:29105"/>
    </ligand>
</feature>
<dbReference type="PANTHER" id="PTHR12993:SF11">
    <property type="entry name" value="N-ACETYLGLUCOSAMINYL-PHOSPHATIDYLINOSITOL DE-N-ACETYLASE"/>
    <property type="match status" value="1"/>
</dbReference>
<gene>
    <name evidence="2 4" type="primary">mca</name>
    <name evidence="4" type="ORF">GMA10_06865</name>
</gene>
<sequence>MRCQYVTSAQESGATQPTGSAQHQLDSDCTGLRILAVHAHPDDESSKGAASMAAYARRGARVMVVSCTGGERGSILNPGVEENRRSHWDLAGLRHREMAGAREALGVEHRWLGFMDSGLPEGDPLPPLPWGCFAKTPLERAAAPLVRIVREFRPHVILAYDENGGYPHPDHIMAHKVAVEAWEAAGDPRRYIAEGDAWEPLKLYYDRAFDVARFKALHEALETRGMHSPFAERIARFAESEPEGAPPVSRHQTTTRIPCADCFDVRDQALKSHVSQVDPDGFFFAVSNDLQREIWPYEDYVLAASRVEANLPEYDFAEGIDYRQTPETRRGNDQTA</sequence>
<feature type="binding site" evidence="2">
    <location>
        <position position="40"/>
    </location>
    <ligand>
        <name>Zn(2+)</name>
        <dbReference type="ChEBI" id="CHEBI:29105"/>
    </ligand>
</feature>
<comment type="similarity">
    <text evidence="2">Belongs to the MshB deacetylase family. Mca subfamily.</text>
</comment>
<feature type="region of interest" description="Disordered" evidence="3">
    <location>
        <begin position="1"/>
        <end position="25"/>
    </location>
</feature>
<keyword evidence="1 2" id="KW-0862">Zinc</keyword>
<dbReference type="InterPro" id="IPR017811">
    <property type="entry name" value="Mca"/>
</dbReference>